<dbReference type="GO" id="GO:0042744">
    <property type="term" value="P:hydrogen peroxide catabolic process"/>
    <property type="evidence" value="ECO:0007669"/>
    <property type="project" value="TreeGrafter"/>
</dbReference>
<comment type="subcellular location">
    <subcellularLocation>
        <location evidence="1">Cytoplasm</location>
    </subcellularLocation>
</comment>
<evidence type="ECO:0000256" key="8">
    <source>
        <dbReference type="PIRSR" id="PIRSR000239-1"/>
    </source>
</evidence>
<dbReference type="InterPro" id="IPR024706">
    <property type="entry name" value="Peroxiredoxin_AhpC-typ"/>
</dbReference>
<dbReference type="Pfam" id="PF00578">
    <property type="entry name" value="AhpC-TSA"/>
    <property type="match status" value="1"/>
</dbReference>
<name>A0A0V0R0F4_PSEPJ</name>
<protein>
    <submittedName>
        <fullName evidence="11">Thioredoxin-like fold</fullName>
    </submittedName>
</protein>
<dbReference type="OMA" id="FSHKAWK"/>
<dbReference type="PANTHER" id="PTHR10681">
    <property type="entry name" value="THIOREDOXIN PEROXIDASE"/>
    <property type="match status" value="1"/>
</dbReference>
<dbReference type="InterPro" id="IPR036249">
    <property type="entry name" value="Thioredoxin-like_sf"/>
</dbReference>
<comment type="similarity">
    <text evidence="2">Belongs to the peroxiredoxin family. AhpC/Prx1 subfamily.</text>
</comment>
<feature type="region of interest" description="Disordered" evidence="9">
    <location>
        <begin position="186"/>
        <end position="205"/>
    </location>
</feature>
<sequence length="205" mass="23176">MSSMIKAIVTKAAPQFKGTAWCATTKKFKEVSLNDYKDRYLTLFFYPFDFTFVCPTEIIKFSRSVEKFNELGCDVLGVSCDSKFTHKVWTETPVSKGGIADIKFPLLSDFTKEVSRDFGVLHEEGQMPLRGTFIIDNKGILRHSSINATDVGRNVDEYLRLVQACKYADENGEVCPAGWTPGKKTIKPADEKQTSEYWQNNLGKE</sequence>
<evidence type="ECO:0000313" key="12">
    <source>
        <dbReference type="Proteomes" id="UP000054937"/>
    </source>
</evidence>
<dbReference type="InterPro" id="IPR000866">
    <property type="entry name" value="AhpC/TSA"/>
</dbReference>
<evidence type="ECO:0000256" key="1">
    <source>
        <dbReference type="ARBA" id="ARBA00004496"/>
    </source>
</evidence>
<keyword evidence="7" id="KW-0049">Antioxidant</keyword>
<dbReference type="Proteomes" id="UP000054937">
    <property type="component" value="Unassembled WGS sequence"/>
</dbReference>
<evidence type="ECO:0000313" key="11">
    <source>
        <dbReference type="EMBL" id="KRX07653.1"/>
    </source>
</evidence>
<feature type="active site" description="Cysteine sulfenic acid (-SOH) intermediate; for peroxidase activity" evidence="8">
    <location>
        <position position="54"/>
    </location>
</feature>
<accession>A0A0V0R0F4</accession>
<evidence type="ECO:0000256" key="7">
    <source>
        <dbReference type="PIRNR" id="PIRNR000239"/>
    </source>
</evidence>
<dbReference type="Gene3D" id="3.40.30.10">
    <property type="entry name" value="Glutaredoxin"/>
    <property type="match status" value="1"/>
</dbReference>
<keyword evidence="4 7" id="KW-0560">Oxidoreductase</keyword>
<comment type="function">
    <text evidence="7">Thiol-specific peroxidase that catalyzes the reduction of hydrogen peroxide and organic hydroperoxides to water and alcohols, respectively.</text>
</comment>
<evidence type="ECO:0000256" key="9">
    <source>
        <dbReference type="SAM" id="MobiDB-lite"/>
    </source>
</evidence>
<proteinExistence type="inferred from homology"/>
<dbReference type="PANTHER" id="PTHR10681:SF128">
    <property type="entry name" value="THIOREDOXIN-DEPENDENT PEROXIDE REDUCTASE, MITOCHONDRIAL"/>
    <property type="match status" value="1"/>
</dbReference>
<organism evidence="11 12">
    <name type="scientific">Pseudocohnilembus persalinus</name>
    <name type="common">Ciliate</name>
    <dbReference type="NCBI Taxonomy" id="266149"/>
    <lineage>
        <taxon>Eukaryota</taxon>
        <taxon>Sar</taxon>
        <taxon>Alveolata</taxon>
        <taxon>Ciliophora</taxon>
        <taxon>Intramacronucleata</taxon>
        <taxon>Oligohymenophorea</taxon>
        <taxon>Scuticociliatia</taxon>
        <taxon>Philasterida</taxon>
        <taxon>Pseudocohnilembidae</taxon>
        <taxon>Pseudocohnilembus</taxon>
    </lineage>
</organism>
<evidence type="ECO:0000256" key="4">
    <source>
        <dbReference type="ARBA" id="ARBA00023002"/>
    </source>
</evidence>
<dbReference type="GO" id="GO:0006979">
    <property type="term" value="P:response to oxidative stress"/>
    <property type="evidence" value="ECO:0007669"/>
    <property type="project" value="TreeGrafter"/>
</dbReference>
<dbReference type="FunFam" id="3.40.30.10:FF:000002">
    <property type="entry name" value="Alkyl hydroperoxide reductase C"/>
    <property type="match status" value="1"/>
</dbReference>
<keyword evidence="12" id="KW-1185">Reference proteome</keyword>
<feature type="compositionally biased region" description="Polar residues" evidence="9">
    <location>
        <begin position="195"/>
        <end position="205"/>
    </location>
</feature>
<dbReference type="GO" id="GO:0005829">
    <property type="term" value="C:cytosol"/>
    <property type="evidence" value="ECO:0007669"/>
    <property type="project" value="TreeGrafter"/>
</dbReference>
<dbReference type="GO" id="GO:0008379">
    <property type="term" value="F:thioredoxin peroxidase activity"/>
    <property type="evidence" value="ECO:0007669"/>
    <property type="project" value="TreeGrafter"/>
</dbReference>
<dbReference type="InterPro" id="IPR050217">
    <property type="entry name" value="Peroxiredoxin"/>
</dbReference>
<dbReference type="OrthoDB" id="185659at2759"/>
<dbReference type="PIRSF" id="PIRSF000239">
    <property type="entry name" value="AHPC"/>
    <property type="match status" value="1"/>
</dbReference>
<dbReference type="Pfam" id="PF10417">
    <property type="entry name" value="1-cysPrx_C"/>
    <property type="match status" value="1"/>
</dbReference>
<dbReference type="GO" id="GO:0045454">
    <property type="term" value="P:cell redox homeostasis"/>
    <property type="evidence" value="ECO:0007669"/>
    <property type="project" value="TreeGrafter"/>
</dbReference>
<dbReference type="FunCoup" id="A0A0V0R0F4">
    <property type="interactions" value="101"/>
</dbReference>
<feature type="domain" description="Thioredoxin" evidence="10">
    <location>
        <begin position="7"/>
        <end position="167"/>
    </location>
</feature>
<keyword evidence="7" id="KW-0575">Peroxidase</keyword>
<dbReference type="CDD" id="cd03015">
    <property type="entry name" value="PRX_Typ2cys"/>
    <property type="match status" value="1"/>
</dbReference>
<dbReference type="GO" id="GO:0033554">
    <property type="term" value="P:cellular response to stress"/>
    <property type="evidence" value="ECO:0007669"/>
    <property type="project" value="TreeGrafter"/>
</dbReference>
<dbReference type="InParanoid" id="A0A0V0R0F4"/>
<dbReference type="InterPro" id="IPR013766">
    <property type="entry name" value="Thioredoxin_domain"/>
</dbReference>
<evidence type="ECO:0000256" key="6">
    <source>
        <dbReference type="ARBA" id="ARBA00023284"/>
    </source>
</evidence>
<dbReference type="InterPro" id="IPR019479">
    <property type="entry name" value="Peroxiredoxin_C"/>
</dbReference>
<gene>
    <name evidence="11" type="ORF">PPERSA_11202</name>
</gene>
<evidence type="ECO:0000256" key="5">
    <source>
        <dbReference type="ARBA" id="ARBA00023157"/>
    </source>
</evidence>
<dbReference type="AlphaFoldDB" id="A0A0V0R0F4"/>
<evidence type="ECO:0000259" key="10">
    <source>
        <dbReference type="PROSITE" id="PS51352"/>
    </source>
</evidence>
<keyword evidence="5" id="KW-1015">Disulfide bond</keyword>
<dbReference type="EMBL" id="LDAU01000082">
    <property type="protein sequence ID" value="KRX07653.1"/>
    <property type="molecule type" value="Genomic_DNA"/>
</dbReference>
<reference evidence="11 12" key="1">
    <citation type="journal article" date="2015" name="Sci. Rep.">
        <title>Genome of the facultative scuticociliatosis pathogen Pseudocohnilembus persalinus provides insight into its virulence through horizontal gene transfer.</title>
        <authorList>
            <person name="Xiong J."/>
            <person name="Wang G."/>
            <person name="Cheng J."/>
            <person name="Tian M."/>
            <person name="Pan X."/>
            <person name="Warren A."/>
            <person name="Jiang C."/>
            <person name="Yuan D."/>
            <person name="Miao W."/>
        </authorList>
    </citation>
    <scope>NUCLEOTIDE SEQUENCE [LARGE SCALE GENOMIC DNA]</scope>
    <source>
        <strain evidence="11">36N120E</strain>
    </source>
</reference>
<dbReference type="SUPFAM" id="SSF52833">
    <property type="entry name" value="Thioredoxin-like"/>
    <property type="match status" value="1"/>
</dbReference>
<keyword evidence="3" id="KW-0963">Cytoplasm</keyword>
<keyword evidence="6 7" id="KW-0676">Redox-active center</keyword>
<dbReference type="PROSITE" id="PS51352">
    <property type="entry name" value="THIOREDOXIN_2"/>
    <property type="match status" value="1"/>
</dbReference>
<evidence type="ECO:0000256" key="2">
    <source>
        <dbReference type="ARBA" id="ARBA00009796"/>
    </source>
</evidence>
<comment type="caution">
    <text evidence="11">The sequence shown here is derived from an EMBL/GenBank/DDBJ whole genome shotgun (WGS) entry which is preliminary data.</text>
</comment>
<evidence type="ECO:0000256" key="3">
    <source>
        <dbReference type="ARBA" id="ARBA00022490"/>
    </source>
</evidence>